<dbReference type="Proteomes" id="UP001627154">
    <property type="component" value="Unassembled WGS sequence"/>
</dbReference>
<dbReference type="EMBL" id="JBJJXI010000018">
    <property type="protein sequence ID" value="KAL3407127.1"/>
    <property type="molecule type" value="Genomic_DNA"/>
</dbReference>
<reference evidence="3 4" key="1">
    <citation type="journal article" date="2024" name="bioRxiv">
        <title>A reference genome for Trichogramma kaykai: A tiny desert-dwelling parasitoid wasp with competing sex-ratio distorters.</title>
        <authorList>
            <person name="Culotta J."/>
            <person name="Lindsey A.R."/>
        </authorList>
    </citation>
    <scope>NUCLEOTIDE SEQUENCE [LARGE SCALE GENOMIC DNA]</scope>
    <source>
        <strain evidence="3 4">KSX58</strain>
    </source>
</reference>
<keyword evidence="4" id="KW-1185">Reference proteome</keyword>
<dbReference type="AlphaFoldDB" id="A0ABD2XQQ6"/>
<keyword evidence="2" id="KW-0812">Transmembrane</keyword>
<comment type="caution">
    <text evidence="3">The sequence shown here is derived from an EMBL/GenBank/DDBJ whole genome shotgun (WGS) entry which is preliminary data.</text>
</comment>
<feature type="transmembrane region" description="Helical" evidence="2">
    <location>
        <begin position="12"/>
        <end position="27"/>
    </location>
</feature>
<keyword evidence="2" id="KW-0472">Membrane</keyword>
<proteinExistence type="predicted"/>
<protein>
    <submittedName>
        <fullName evidence="3">Uncharacterized protein</fullName>
    </submittedName>
</protein>
<evidence type="ECO:0000313" key="4">
    <source>
        <dbReference type="Proteomes" id="UP001627154"/>
    </source>
</evidence>
<evidence type="ECO:0000313" key="3">
    <source>
        <dbReference type="EMBL" id="KAL3407127.1"/>
    </source>
</evidence>
<organism evidence="3 4">
    <name type="scientific">Trichogramma kaykai</name>
    <dbReference type="NCBI Taxonomy" id="54128"/>
    <lineage>
        <taxon>Eukaryota</taxon>
        <taxon>Metazoa</taxon>
        <taxon>Ecdysozoa</taxon>
        <taxon>Arthropoda</taxon>
        <taxon>Hexapoda</taxon>
        <taxon>Insecta</taxon>
        <taxon>Pterygota</taxon>
        <taxon>Neoptera</taxon>
        <taxon>Endopterygota</taxon>
        <taxon>Hymenoptera</taxon>
        <taxon>Apocrita</taxon>
        <taxon>Proctotrupomorpha</taxon>
        <taxon>Chalcidoidea</taxon>
        <taxon>Trichogrammatidae</taxon>
        <taxon>Trichogramma</taxon>
    </lineage>
</organism>
<feature type="region of interest" description="Disordered" evidence="1">
    <location>
        <begin position="115"/>
        <end position="148"/>
    </location>
</feature>
<evidence type="ECO:0000256" key="1">
    <source>
        <dbReference type="SAM" id="MobiDB-lite"/>
    </source>
</evidence>
<keyword evidence="2" id="KW-1133">Transmembrane helix</keyword>
<evidence type="ECO:0000256" key="2">
    <source>
        <dbReference type="SAM" id="Phobius"/>
    </source>
</evidence>
<gene>
    <name evidence="3" type="ORF">TKK_001192</name>
</gene>
<name>A0ABD2XQQ6_9HYME</name>
<feature type="compositionally biased region" description="Basic residues" evidence="1">
    <location>
        <begin position="127"/>
        <end position="140"/>
    </location>
</feature>
<accession>A0ABD2XQQ6</accession>
<sequence>MTHRGALCKSSYALFIFLVIAILDIQFRDARQSSRQLYVLSFPPLCARLHTSMRDTEIALVSVIDTLRSSSAAADAKHDTNMYTLAHVYYSSNSSIRNFYNPDFRKKSLVGGRREEEEFKKYNIPQHKGKRKKKKKKKEGKRKEETSS</sequence>